<comment type="caution">
    <text evidence="1">The sequence shown here is derived from an EMBL/GenBank/DDBJ whole genome shotgun (WGS) entry which is preliminary data.</text>
</comment>
<keyword evidence="2" id="KW-1185">Reference proteome</keyword>
<dbReference type="Proteomes" id="UP001526201">
    <property type="component" value="Unassembled WGS sequence"/>
</dbReference>
<name>A0ABT3CMG9_9MYCO</name>
<protein>
    <submittedName>
        <fullName evidence="1">Uncharacterized protein</fullName>
    </submittedName>
</protein>
<sequence>MSDQPDSTDDPALPAGAMIETLEQLWAMPVRTVIKEMFDPAAFPASAENGAVWERWHVDTWVRLDNGPHIPGRLPFLPALILWVPKTDAQPTLEVTIQPAHGWPGIDYGCNGVWVSTTENGERISLPTDCEQGAIDRDELDALIACLHAIRDAR</sequence>
<reference evidence="1 2" key="1">
    <citation type="journal article" date="2022" name="BMC Genomics">
        <title>Comparative genome analysis of mycobacteria focusing on tRNA and non-coding RNA.</title>
        <authorList>
            <person name="Behra P.R.K."/>
            <person name="Pettersson B.M.F."/>
            <person name="Ramesh M."/>
            <person name="Das S."/>
            <person name="Dasgupta S."/>
            <person name="Kirsebom L.A."/>
        </authorList>
    </citation>
    <scope>NUCLEOTIDE SEQUENCE [LARGE SCALE GENOMIC DNA]</scope>
    <source>
        <strain evidence="1 2">DSM 44078</strain>
    </source>
</reference>
<dbReference type="EMBL" id="JACKTY010000051">
    <property type="protein sequence ID" value="MCV7230685.1"/>
    <property type="molecule type" value="Genomic_DNA"/>
</dbReference>
<organism evidence="1 2">
    <name type="scientific">Mycolicibacterium komossense</name>
    <dbReference type="NCBI Taxonomy" id="1779"/>
    <lineage>
        <taxon>Bacteria</taxon>
        <taxon>Bacillati</taxon>
        <taxon>Actinomycetota</taxon>
        <taxon>Actinomycetes</taxon>
        <taxon>Mycobacteriales</taxon>
        <taxon>Mycobacteriaceae</taxon>
        <taxon>Mycolicibacterium</taxon>
    </lineage>
</organism>
<accession>A0ABT3CMG9</accession>
<proteinExistence type="predicted"/>
<dbReference type="RefSeq" id="WP_264071972.1">
    <property type="nucleotide sequence ID" value="NZ_JACKTY010000051.1"/>
</dbReference>
<evidence type="ECO:0000313" key="2">
    <source>
        <dbReference type="Proteomes" id="UP001526201"/>
    </source>
</evidence>
<evidence type="ECO:0000313" key="1">
    <source>
        <dbReference type="EMBL" id="MCV7230685.1"/>
    </source>
</evidence>
<gene>
    <name evidence="1" type="ORF">H7J73_32225</name>
</gene>